<sequence>MPAVGRVPMLIARNVGNINNQCGIRPKFEKRYRLTMRCVEIDEKRNKTLDILKHQSLSESSRV</sequence>
<proteinExistence type="predicted"/>
<name>A0ABR0AJ12_9CRUS</name>
<dbReference type="Proteomes" id="UP001234178">
    <property type="component" value="Unassembled WGS sequence"/>
</dbReference>
<evidence type="ECO:0000313" key="1">
    <source>
        <dbReference type="EMBL" id="KAK4025101.1"/>
    </source>
</evidence>
<protein>
    <submittedName>
        <fullName evidence="1">Uncharacterized protein</fullName>
    </submittedName>
</protein>
<keyword evidence="2" id="KW-1185">Reference proteome</keyword>
<gene>
    <name evidence="1" type="ORF">OUZ56_010604</name>
</gene>
<evidence type="ECO:0000313" key="2">
    <source>
        <dbReference type="Proteomes" id="UP001234178"/>
    </source>
</evidence>
<reference evidence="1 2" key="1">
    <citation type="journal article" date="2023" name="Nucleic Acids Res.">
        <title>The hologenome of Daphnia magna reveals possible DNA methylation and microbiome-mediated evolution of the host genome.</title>
        <authorList>
            <person name="Chaturvedi A."/>
            <person name="Li X."/>
            <person name="Dhandapani V."/>
            <person name="Marshall H."/>
            <person name="Kissane S."/>
            <person name="Cuenca-Cambronero M."/>
            <person name="Asole G."/>
            <person name="Calvet F."/>
            <person name="Ruiz-Romero M."/>
            <person name="Marangio P."/>
            <person name="Guigo R."/>
            <person name="Rago D."/>
            <person name="Mirbahai L."/>
            <person name="Eastwood N."/>
            <person name="Colbourne J.K."/>
            <person name="Zhou J."/>
            <person name="Mallon E."/>
            <person name="Orsini L."/>
        </authorList>
    </citation>
    <scope>NUCLEOTIDE SEQUENCE [LARGE SCALE GENOMIC DNA]</scope>
    <source>
        <strain evidence="1">LRV0_1</strain>
    </source>
</reference>
<accession>A0ABR0AJ12</accession>
<organism evidence="1 2">
    <name type="scientific">Daphnia magna</name>
    <dbReference type="NCBI Taxonomy" id="35525"/>
    <lineage>
        <taxon>Eukaryota</taxon>
        <taxon>Metazoa</taxon>
        <taxon>Ecdysozoa</taxon>
        <taxon>Arthropoda</taxon>
        <taxon>Crustacea</taxon>
        <taxon>Branchiopoda</taxon>
        <taxon>Diplostraca</taxon>
        <taxon>Cladocera</taxon>
        <taxon>Anomopoda</taxon>
        <taxon>Daphniidae</taxon>
        <taxon>Daphnia</taxon>
    </lineage>
</organism>
<comment type="caution">
    <text evidence="1">The sequence shown here is derived from an EMBL/GenBank/DDBJ whole genome shotgun (WGS) entry which is preliminary data.</text>
</comment>
<dbReference type="EMBL" id="JAOYFB010000037">
    <property type="protein sequence ID" value="KAK4025101.1"/>
    <property type="molecule type" value="Genomic_DNA"/>
</dbReference>